<reference evidence="3 4" key="1">
    <citation type="submission" date="2018-12" db="EMBL/GenBank/DDBJ databases">
        <title>Draft genome sequence of Xylaria grammica IHI A82.</title>
        <authorList>
            <person name="Buettner E."/>
            <person name="Kellner H."/>
        </authorList>
    </citation>
    <scope>NUCLEOTIDE SEQUENCE [LARGE SCALE GENOMIC DNA]</scope>
    <source>
        <strain evidence="3 4">IHI A82</strain>
    </source>
</reference>
<sequence length="302" mass="31638">MIRSVAYTLLAVGLVSQTLAEPSLEPYQPKLARMSTRNILGLQRRDIEGYSPTEQLCGVGDTCAEACGKGFRQCASKDSLTHCYNKLKKETCCPNGSGDSCDDGYFCTADEHGETWCCPDGLSLKECARKYDVPGPLTSQVPSTTKTTTKTTSTKDTSSETSHTSTTTEATTTKDASTKTSRASTTESTTTSTKFRKPESTDSAESTTTTKVAHHQSTLKSKLEETSTTSSAESTTTLLIDVSSADVSTEAITTQATILDSTPSSTPPTSPSTSSIGDSGSGSHGPASSLALFLAGALAVLI</sequence>
<keyword evidence="2" id="KW-0732">Signal</keyword>
<proteinExistence type="predicted"/>
<feature type="compositionally biased region" description="Low complexity" evidence="1">
    <location>
        <begin position="143"/>
        <end position="193"/>
    </location>
</feature>
<dbReference type="EMBL" id="RYZI01000492">
    <property type="protein sequence ID" value="RWA04985.1"/>
    <property type="molecule type" value="Genomic_DNA"/>
</dbReference>
<feature type="region of interest" description="Disordered" evidence="1">
    <location>
        <begin position="255"/>
        <end position="285"/>
    </location>
</feature>
<dbReference type="AlphaFoldDB" id="A0A439CS29"/>
<evidence type="ECO:0000313" key="4">
    <source>
        <dbReference type="Proteomes" id="UP000286045"/>
    </source>
</evidence>
<protein>
    <recommendedName>
        <fullName evidence="5">Prp 4 CRoW domain-containing protein</fullName>
    </recommendedName>
</protein>
<feature type="region of interest" description="Disordered" evidence="1">
    <location>
        <begin position="134"/>
        <end position="234"/>
    </location>
</feature>
<evidence type="ECO:0000313" key="3">
    <source>
        <dbReference type="EMBL" id="RWA04985.1"/>
    </source>
</evidence>
<evidence type="ECO:0008006" key="5">
    <source>
        <dbReference type="Google" id="ProtNLM"/>
    </source>
</evidence>
<keyword evidence="4" id="KW-1185">Reference proteome</keyword>
<dbReference type="STRING" id="363999.A0A439CS29"/>
<evidence type="ECO:0000256" key="2">
    <source>
        <dbReference type="SAM" id="SignalP"/>
    </source>
</evidence>
<evidence type="ECO:0000256" key="1">
    <source>
        <dbReference type="SAM" id="MobiDB-lite"/>
    </source>
</evidence>
<feature type="compositionally biased region" description="Low complexity" evidence="1">
    <location>
        <begin position="201"/>
        <end position="210"/>
    </location>
</feature>
<gene>
    <name evidence="3" type="ORF">EKO27_g10117</name>
</gene>
<comment type="caution">
    <text evidence="3">The sequence shown here is derived from an EMBL/GenBank/DDBJ whole genome shotgun (WGS) entry which is preliminary data.</text>
</comment>
<name>A0A439CS29_9PEZI</name>
<organism evidence="3 4">
    <name type="scientific">Xylaria grammica</name>
    <dbReference type="NCBI Taxonomy" id="363999"/>
    <lineage>
        <taxon>Eukaryota</taxon>
        <taxon>Fungi</taxon>
        <taxon>Dikarya</taxon>
        <taxon>Ascomycota</taxon>
        <taxon>Pezizomycotina</taxon>
        <taxon>Sordariomycetes</taxon>
        <taxon>Xylariomycetidae</taxon>
        <taxon>Xylariales</taxon>
        <taxon>Xylariaceae</taxon>
        <taxon>Xylaria</taxon>
    </lineage>
</organism>
<feature type="signal peptide" evidence="2">
    <location>
        <begin position="1"/>
        <end position="20"/>
    </location>
</feature>
<accession>A0A439CS29</accession>
<feature type="chain" id="PRO_5019529067" description="Prp 4 CRoW domain-containing protein" evidence="2">
    <location>
        <begin position="21"/>
        <end position="302"/>
    </location>
</feature>
<dbReference type="Proteomes" id="UP000286045">
    <property type="component" value="Unassembled WGS sequence"/>
</dbReference>